<dbReference type="GO" id="GO:0004340">
    <property type="term" value="F:glucokinase activity"/>
    <property type="evidence" value="ECO:0007669"/>
    <property type="project" value="TreeGrafter"/>
</dbReference>
<keyword evidence="5 12" id="KW-0547">Nucleotide-binding</keyword>
<dbReference type="RefSeq" id="XP_013408004.1">
    <property type="nucleotide sequence ID" value="XM_013552550.1"/>
</dbReference>
<dbReference type="GO" id="GO:0006006">
    <property type="term" value="P:glucose metabolic process"/>
    <property type="evidence" value="ECO:0007669"/>
    <property type="project" value="TreeGrafter"/>
</dbReference>
<evidence type="ECO:0000256" key="2">
    <source>
        <dbReference type="ARBA" id="ARBA00005028"/>
    </source>
</evidence>
<evidence type="ECO:0000259" key="13">
    <source>
        <dbReference type="Pfam" id="PF00349"/>
    </source>
</evidence>
<feature type="domain" description="Hexokinase C-terminal" evidence="14">
    <location>
        <begin position="226"/>
        <end position="460"/>
    </location>
</feature>
<keyword evidence="15" id="KW-1185">Reference proteome</keyword>
<evidence type="ECO:0000256" key="1">
    <source>
        <dbReference type="ARBA" id="ARBA00004888"/>
    </source>
</evidence>
<dbReference type="GO" id="GO:0005536">
    <property type="term" value="F:D-glucose binding"/>
    <property type="evidence" value="ECO:0007669"/>
    <property type="project" value="InterPro"/>
</dbReference>
<keyword evidence="8 12" id="KW-0324">Glycolysis</keyword>
<comment type="catalytic activity">
    <reaction evidence="9">
        <text>a D-hexose + ATP = a D-hexose 6-phosphate + ADP + H(+)</text>
        <dbReference type="Rhea" id="RHEA:22740"/>
        <dbReference type="ChEBI" id="CHEBI:4194"/>
        <dbReference type="ChEBI" id="CHEBI:15378"/>
        <dbReference type="ChEBI" id="CHEBI:30616"/>
        <dbReference type="ChEBI" id="CHEBI:229467"/>
        <dbReference type="ChEBI" id="CHEBI:456216"/>
        <dbReference type="EC" id="2.7.1.1"/>
    </reaction>
    <physiologicalReaction direction="left-to-right" evidence="9">
        <dbReference type="Rhea" id="RHEA:22741"/>
    </physiologicalReaction>
</comment>
<dbReference type="SUPFAM" id="SSF53067">
    <property type="entry name" value="Actin-like ATPase domain"/>
    <property type="match status" value="2"/>
</dbReference>
<dbReference type="GO" id="GO:0006096">
    <property type="term" value="P:glycolytic process"/>
    <property type="evidence" value="ECO:0007669"/>
    <property type="project" value="UniProtKB-UniPathway"/>
</dbReference>
<dbReference type="GeneID" id="106171988"/>
<dbReference type="GO" id="GO:0005829">
    <property type="term" value="C:cytosol"/>
    <property type="evidence" value="ECO:0007669"/>
    <property type="project" value="TreeGrafter"/>
</dbReference>
<evidence type="ECO:0000313" key="15">
    <source>
        <dbReference type="Proteomes" id="UP000085678"/>
    </source>
</evidence>
<feature type="domain" description="Hexokinase N-terminal" evidence="13">
    <location>
        <begin position="23"/>
        <end position="219"/>
    </location>
</feature>
<keyword evidence="4 12" id="KW-0808">Transferase</keyword>
<dbReference type="PROSITE" id="PS51748">
    <property type="entry name" value="HEXOKINASE_2"/>
    <property type="match status" value="1"/>
</dbReference>
<dbReference type="InterPro" id="IPR001312">
    <property type="entry name" value="Hexokinase"/>
</dbReference>
<dbReference type="GO" id="GO:0008865">
    <property type="term" value="F:fructokinase activity"/>
    <property type="evidence" value="ECO:0007669"/>
    <property type="project" value="TreeGrafter"/>
</dbReference>
<evidence type="ECO:0000256" key="3">
    <source>
        <dbReference type="ARBA" id="ARBA00009225"/>
    </source>
</evidence>
<accession>A0A1S3JDN8</accession>
<evidence type="ECO:0000313" key="16">
    <source>
        <dbReference type="RefSeq" id="XP_013408004.1"/>
    </source>
</evidence>
<dbReference type="UniPathway" id="UPA00242"/>
<evidence type="ECO:0000256" key="9">
    <source>
        <dbReference type="ARBA" id="ARBA00044613"/>
    </source>
</evidence>
<dbReference type="Pfam" id="PF03727">
    <property type="entry name" value="Hexokinase_2"/>
    <property type="match status" value="1"/>
</dbReference>
<evidence type="ECO:0000256" key="6">
    <source>
        <dbReference type="ARBA" id="ARBA00022777"/>
    </source>
</evidence>
<evidence type="ECO:0000256" key="4">
    <source>
        <dbReference type="ARBA" id="ARBA00022679"/>
    </source>
</evidence>
<dbReference type="InterPro" id="IPR043129">
    <property type="entry name" value="ATPase_NBD"/>
</dbReference>
<sequence>MASNPKCPKLNVEDSEKKQRILEITAPLRLTDETVRKVMDTLDSEMDLAMNKDPEKRKQSSCLCENTYVRALCDGTEDGDYLALDLGGTNFRVIHLQMKKGLITRDYCKEVRIPEETLCGPSKDVYEYIADSICVFLDEENLKGKKLPLGFTFSFPMTQKGLKSGILITWTKSFRCKDGVGDDAGAALEGAMAKREELKDVELAAILNDTTGTIMAGAYADHKCYIGVILGTGCNASYLEHIENIDKWNLPIEEPKEVVIDIEWGAFGDNGCIDFIKTDYDREVDKYSNHVGSFTFEKYFAGMYMGETVRLILLHLTREGLIFNGKVSETLGTRNSLTTTHATKIEKDNKEGKSERTMKVIEEMGLKDEATEFDISVIKYVCEVISIRAGQLVGGALAALCNRMKRPEVTVAVDGSLYQYHPRLHDFLMQNIEKFAPETKVKLILVDDGSGKGAGLVAAVVDRLAKHGK</sequence>
<keyword evidence="6 12" id="KW-0418">Kinase</keyword>
<evidence type="ECO:0000256" key="11">
    <source>
        <dbReference type="ARBA" id="ARBA00048160"/>
    </source>
</evidence>
<protein>
    <recommendedName>
        <fullName evidence="12">Phosphotransferase</fullName>
        <ecNumber evidence="12">2.7.1.-</ecNumber>
    </recommendedName>
</protein>
<dbReference type="Pfam" id="PF00349">
    <property type="entry name" value="Hexokinase_1"/>
    <property type="match status" value="1"/>
</dbReference>
<proteinExistence type="inferred from homology"/>
<dbReference type="FunFam" id="3.40.367.20:FF:000005">
    <property type="entry name" value="Phosphotransferase"/>
    <property type="match status" value="1"/>
</dbReference>
<comment type="catalytic activity">
    <reaction evidence="11">
        <text>D-glucose + ATP = D-glucose 6-phosphate + ADP + H(+)</text>
        <dbReference type="Rhea" id="RHEA:17825"/>
        <dbReference type="ChEBI" id="CHEBI:4167"/>
        <dbReference type="ChEBI" id="CHEBI:15378"/>
        <dbReference type="ChEBI" id="CHEBI:30616"/>
        <dbReference type="ChEBI" id="CHEBI:61548"/>
        <dbReference type="ChEBI" id="CHEBI:456216"/>
        <dbReference type="EC" id="2.7.1.1"/>
    </reaction>
    <physiologicalReaction direction="left-to-right" evidence="11">
        <dbReference type="Rhea" id="RHEA:17826"/>
    </physiologicalReaction>
</comment>
<dbReference type="UniPathway" id="UPA00109">
    <property type="reaction ID" value="UER00180"/>
</dbReference>
<dbReference type="FunFam" id="3.30.420.40:FF:000805">
    <property type="entry name" value="Hexokinase-2"/>
    <property type="match status" value="1"/>
</dbReference>
<evidence type="ECO:0000256" key="10">
    <source>
        <dbReference type="ARBA" id="ARBA00047905"/>
    </source>
</evidence>
<dbReference type="AlphaFoldDB" id="A0A1S3JDN8"/>
<organism evidence="15 16">
    <name type="scientific">Lingula anatina</name>
    <name type="common">Brachiopod</name>
    <name type="synonym">Lingula unguis</name>
    <dbReference type="NCBI Taxonomy" id="7574"/>
    <lineage>
        <taxon>Eukaryota</taxon>
        <taxon>Metazoa</taxon>
        <taxon>Spiralia</taxon>
        <taxon>Lophotrochozoa</taxon>
        <taxon>Brachiopoda</taxon>
        <taxon>Linguliformea</taxon>
        <taxon>Lingulata</taxon>
        <taxon>Lingulida</taxon>
        <taxon>Linguloidea</taxon>
        <taxon>Lingulidae</taxon>
        <taxon>Lingula</taxon>
    </lineage>
</organism>
<dbReference type="InterPro" id="IPR022673">
    <property type="entry name" value="Hexokinase_C"/>
</dbReference>
<comment type="pathway">
    <text evidence="2">Carbohydrate metabolism; hexose metabolism.</text>
</comment>
<dbReference type="KEGG" id="lak:106171988"/>
<dbReference type="GO" id="GO:0001678">
    <property type="term" value="P:intracellular glucose homeostasis"/>
    <property type="evidence" value="ECO:0007669"/>
    <property type="project" value="InterPro"/>
</dbReference>
<dbReference type="PRINTS" id="PR00475">
    <property type="entry name" value="HEXOKINASE"/>
</dbReference>
<dbReference type="PANTHER" id="PTHR19443">
    <property type="entry name" value="HEXOKINASE"/>
    <property type="match status" value="1"/>
</dbReference>
<dbReference type="Gene3D" id="3.40.367.20">
    <property type="match status" value="1"/>
</dbReference>
<dbReference type="Proteomes" id="UP000085678">
    <property type="component" value="Unplaced"/>
</dbReference>
<name>A0A1S3JDN8_LINAN</name>
<evidence type="ECO:0000256" key="5">
    <source>
        <dbReference type="ARBA" id="ARBA00022741"/>
    </source>
</evidence>
<dbReference type="OrthoDB" id="419537at2759"/>
<dbReference type="InParanoid" id="A0A1S3JDN8"/>
<comment type="pathway">
    <text evidence="1">Carbohydrate degradation; glycolysis; D-glyceraldehyde 3-phosphate and glycerone phosphate from D-glucose: step 1/4.</text>
</comment>
<dbReference type="PANTHER" id="PTHR19443:SF54">
    <property type="entry name" value="PHOSPHOTRANSFERASE"/>
    <property type="match status" value="1"/>
</dbReference>
<comment type="similarity">
    <text evidence="3 12">Belongs to the hexokinase family.</text>
</comment>
<reference evidence="16" key="1">
    <citation type="submission" date="2025-08" db="UniProtKB">
        <authorList>
            <consortium name="RefSeq"/>
        </authorList>
    </citation>
    <scope>IDENTIFICATION</scope>
    <source>
        <tissue evidence="16">Gonads</tissue>
    </source>
</reference>
<gene>
    <name evidence="16" type="primary">LOC106171988</name>
</gene>
<evidence type="ECO:0000259" key="14">
    <source>
        <dbReference type="Pfam" id="PF03727"/>
    </source>
</evidence>
<dbReference type="OMA" id="TNIRVCD"/>
<evidence type="ECO:0000256" key="7">
    <source>
        <dbReference type="ARBA" id="ARBA00022840"/>
    </source>
</evidence>
<dbReference type="STRING" id="7574.A0A1S3JDN8"/>
<dbReference type="GO" id="GO:0005739">
    <property type="term" value="C:mitochondrion"/>
    <property type="evidence" value="ECO:0007669"/>
    <property type="project" value="TreeGrafter"/>
</dbReference>
<evidence type="ECO:0000256" key="8">
    <source>
        <dbReference type="ARBA" id="ARBA00023152"/>
    </source>
</evidence>
<dbReference type="InterPro" id="IPR022672">
    <property type="entry name" value="Hexokinase_N"/>
</dbReference>
<dbReference type="GO" id="GO:0005524">
    <property type="term" value="F:ATP binding"/>
    <property type="evidence" value="ECO:0007669"/>
    <property type="project" value="UniProtKB-UniRule"/>
</dbReference>
<comment type="catalytic activity">
    <reaction evidence="10">
        <text>D-fructose + ATP = D-fructose 6-phosphate + ADP + H(+)</text>
        <dbReference type="Rhea" id="RHEA:16125"/>
        <dbReference type="ChEBI" id="CHEBI:15378"/>
        <dbReference type="ChEBI" id="CHEBI:30616"/>
        <dbReference type="ChEBI" id="CHEBI:37721"/>
        <dbReference type="ChEBI" id="CHEBI:61527"/>
        <dbReference type="ChEBI" id="CHEBI:456216"/>
        <dbReference type="EC" id="2.7.1.1"/>
    </reaction>
    <physiologicalReaction direction="left-to-right" evidence="10">
        <dbReference type="Rhea" id="RHEA:16126"/>
    </physiologicalReaction>
</comment>
<dbReference type="Gene3D" id="3.30.420.40">
    <property type="match status" value="1"/>
</dbReference>
<evidence type="ECO:0000256" key="12">
    <source>
        <dbReference type="RuleBase" id="RU362007"/>
    </source>
</evidence>
<keyword evidence="7 12" id="KW-0067">ATP-binding</keyword>
<dbReference type="EC" id="2.7.1.-" evidence="12"/>